<accession>A0A1F7S6I5</accession>
<organism evidence="7 8">
    <name type="scientific">Candidatus Schekmanbacteria bacterium RBG_13_48_7</name>
    <dbReference type="NCBI Taxonomy" id="1817878"/>
    <lineage>
        <taxon>Bacteria</taxon>
        <taxon>Candidatus Schekmaniibacteriota</taxon>
    </lineage>
</organism>
<dbReference type="Pfam" id="PF02518">
    <property type="entry name" value="HATPase_c"/>
    <property type="match status" value="1"/>
</dbReference>
<feature type="domain" description="Response regulatory" evidence="6">
    <location>
        <begin position="8"/>
        <end position="124"/>
    </location>
</feature>
<evidence type="ECO:0000256" key="4">
    <source>
        <dbReference type="PROSITE-ProRule" id="PRU00169"/>
    </source>
</evidence>
<dbReference type="PROSITE" id="PS50109">
    <property type="entry name" value="HIS_KIN"/>
    <property type="match status" value="1"/>
</dbReference>
<dbReference type="Proteomes" id="UP000179266">
    <property type="component" value="Unassembled WGS sequence"/>
</dbReference>
<dbReference type="Gene3D" id="3.40.50.2300">
    <property type="match status" value="1"/>
</dbReference>
<dbReference type="Gene3D" id="1.10.287.130">
    <property type="match status" value="1"/>
</dbReference>
<proteinExistence type="predicted"/>
<dbReference type="PROSITE" id="PS50110">
    <property type="entry name" value="RESPONSE_REGULATORY"/>
    <property type="match status" value="1"/>
</dbReference>
<dbReference type="InterPro" id="IPR004358">
    <property type="entry name" value="Sig_transdc_His_kin-like_C"/>
</dbReference>
<dbReference type="Pfam" id="PF00072">
    <property type="entry name" value="Response_reg"/>
    <property type="match status" value="1"/>
</dbReference>
<dbReference type="PANTHER" id="PTHR43547">
    <property type="entry name" value="TWO-COMPONENT HISTIDINE KINASE"/>
    <property type="match status" value="1"/>
</dbReference>
<dbReference type="SMART" id="SM00387">
    <property type="entry name" value="HATPase_c"/>
    <property type="match status" value="1"/>
</dbReference>
<dbReference type="Pfam" id="PF00512">
    <property type="entry name" value="HisKA"/>
    <property type="match status" value="1"/>
</dbReference>
<name>A0A1F7S6I5_9BACT</name>
<comment type="caution">
    <text evidence="7">The sequence shown here is derived from an EMBL/GenBank/DDBJ whole genome shotgun (WGS) entry which is preliminary data.</text>
</comment>
<dbReference type="EC" id="2.7.13.3" evidence="2"/>
<feature type="modified residue" description="4-aspartylphosphate" evidence="4">
    <location>
        <position position="57"/>
    </location>
</feature>
<evidence type="ECO:0000259" key="5">
    <source>
        <dbReference type="PROSITE" id="PS50109"/>
    </source>
</evidence>
<dbReference type="InterPro" id="IPR003661">
    <property type="entry name" value="HisK_dim/P_dom"/>
</dbReference>
<dbReference type="GO" id="GO:0000155">
    <property type="term" value="F:phosphorelay sensor kinase activity"/>
    <property type="evidence" value="ECO:0007669"/>
    <property type="project" value="InterPro"/>
</dbReference>
<dbReference type="PANTHER" id="PTHR43547:SF2">
    <property type="entry name" value="HYBRID SIGNAL TRANSDUCTION HISTIDINE KINASE C"/>
    <property type="match status" value="1"/>
</dbReference>
<evidence type="ECO:0000256" key="3">
    <source>
        <dbReference type="ARBA" id="ARBA00022553"/>
    </source>
</evidence>
<dbReference type="SMART" id="SM00388">
    <property type="entry name" value="HisKA"/>
    <property type="match status" value="1"/>
</dbReference>
<dbReference type="InterPro" id="IPR003594">
    <property type="entry name" value="HATPase_dom"/>
</dbReference>
<dbReference type="Gene3D" id="3.30.565.10">
    <property type="entry name" value="Histidine kinase-like ATPase, C-terminal domain"/>
    <property type="match status" value="1"/>
</dbReference>
<dbReference type="InterPro" id="IPR036890">
    <property type="entry name" value="HATPase_C_sf"/>
</dbReference>
<dbReference type="InterPro" id="IPR001789">
    <property type="entry name" value="Sig_transdc_resp-reg_receiver"/>
</dbReference>
<reference evidence="7 8" key="1">
    <citation type="journal article" date="2016" name="Nat. Commun.">
        <title>Thousands of microbial genomes shed light on interconnected biogeochemical processes in an aquifer system.</title>
        <authorList>
            <person name="Anantharaman K."/>
            <person name="Brown C.T."/>
            <person name="Hug L.A."/>
            <person name="Sharon I."/>
            <person name="Castelle C.J."/>
            <person name="Probst A.J."/>
            <person name="Thomas B.C."/>
            <person name="Singh A."/>
            <person name="Wilkins M.J."/>
            <person name="Karaoz U."/>
            <person name="Brodie E.L."/>
            <person name="Williams K.H."/>
            <person name="Hubbard S.S."/>
            <person name="Banfield J.F."/>
        </authorList>
    </citation>
    <scope>NUCLEOTIDE SEQUENCE [LARGE SCALE GENOMIC DNA]</scope>
</reference>
<dbReference type="InterPro" id="IPR011006">
    <property type="entry name" value="CheY-like_superfamily"/>
</dbReference>
<dbReference type="PRINTS" id="PR00344">
    <property type="entry name" value="BCTRLSENSOR"/>
</dbReference>
<dbReference type="CDD" id="cd00082">
    <property type="entry name" value="HisKA"/>
    <property type="match status" value="1"/>
</dbReference>
<dbReference type="AlphaFoldDB" id="A0A1F7S6I5"/>
<dbReference type="SUPFAM" id="SSF52172">
    <property type="entry name" value="CheY-like"/>
    <property type="match status" value="1"/>
</dbReference>
<evidence type="ECO:0000256" key="2">
    <source>
        <dbReference type="ARBA" id="ARBA00012438"/>
    </source>
</evidence>
<evidence type="ECO:0000256" key="1">
    <source>
        <dbReference type="ARBA" id="ARBA00000085"/>
    </source>
</evidence>
<protein>
    <recommendedName>
        <fullName evidence="2">histidine kinase</fullName>
        <ecNumber evidence="2">2.7.13.3</ecNumber>
    </recommendedName>
</protein>
<keyword evidence="3 4" id="KW-0597">Phosphoprotein</keyword>
<dbReference type="SUPFAM" id="SSF47384">
    <property type="entry name" value="Homodimeric domain of signal transducing histidine kinase"/>
    <property type="match status" value="1"/>
</dbReference>
<dbReference type="InterPro" id="IPR036097">
    <property type="entry name" value="HisK_dim/P_sf"/>
</dbReference>
<feature type="domain" description="Histidine kinase" evidence="5">
    <location>
        <begin position="146"/>
        <end position="366"/>
    </location>
</feature>
<evidence type="ECO:0000313" key="7">
    <source>
        <dbReference type="EMBL" id="OGL48874.1"/>
    </source>
</evidence>
<gene>
    <name evidence="7" type="ORF">A2161_14765</name>
</gene>
<comment type="catalytic activity">
    <reaction evidence="1">
        <text>ATP + protein L-histidine = ADP + protein N-phospho-L-histidine.</text>
        <dbReference type="EC" id="2.7.13.3"/>
    </reaction>
</comment>
<evidence type="ECO:0000313" key="8">
    <source>
        <dbReference type="Proteomes" id="UP000179266"/>
    </source>
</evidence>
<dbReference type="SMART" id="SM00448">
    <property type="entry name" value="REC"/>
    <property type="match status" value="1"/>
</dbReference>
<dbReference type="EMBL" id="MGDD01000028">
    <property type="protein sequence ID" value="OGL48874.1"/>
    <property type="molecule type" value="Genomic_DNA"/>
</dbReference>
<dbReference type="InterPro" id="IPR005467">
    <property type="entry name" value="His_kinase_dom"/>
</dbReference>
<dbReference type="SUPFAM" id="SSF55874">
    <property type="entry name" value="ATPase domain of HSP90 chaperone/DNA topoisomerase II/histidine kinase"/>
    <property type="match status" value="1"/>
</dbReference>
<sequence>MEKFLGSKILIVDDEYGNVYFLKRIFTGEGYKTITAMNGREALQILEQTLPDVILLDIMMPEMTGLEVLEKIKANEATRDIPVIMVSARTDATDIKLALDMGAIEYLRKPVDEIELLARLQTALRVRNYELEIKENLRAKEEFIRIVAHDLRTPFTSISGFAQLLIEDEKICRFYSEEHIEFLNYILTSSSFLVEYFNKLLHWSKVGSADMKLEKKISLIKPIIDSTFFIYKSKIQSKNIDFTVKMPDNFSINIDEVYFRQIISNLVGNAVKFTPHAGAITVQLTSEEDCCILSITDTGPGMDEDTIEKIYSDLPVKSTTGTDGEKGTGLGLKICNKIVTNHGFQMTISSVPGKGTTIGIVISNENVSLDLQEQSCILIPH</sequence>
<evidence type="ECO:0000259" key="6">
    <source>
        <dbReference type="PROSITE" id="PS50110"/>
    </source>
</evidence>